<dbReference type="Proteomes" id="UP000823617">
    <property type="component" value="Unassembled WGS sequence"/>
</dbReference>
<dbReference type="EMBL" id="JADIMK010000062">
    <property type="protein sequence ID" value="MBO8455899.1"/>
    <property type="molecule type" value="Genomic_DNA"/>
</dbReference>
<evidence type="ECO:0000256" key="1">
    <source>
        <dbReference type="SAM" id="Phobius"/>
    </source>
</evidence>
<feature type="non-terminal residue" evidence="2">
    <location>
        <position position="1"/>
    </location>
</feature>
<sequence length="138" mass="14714">WSIAELRKAGDDATTPVPEGFRKELSEMIDSMDAAEKIVSSGRSGAKRIATWTMSAAAGLVLMAGAALALYDTYRSPKDTFSDPALAYAQAEKALADISARMSSCAEKTRTAEASIGKQIELIRDVYAGGNDNSKFNK</sequence>
<keyword evidence="1" id="KW-0472">Membrane</keyword>
<accession>A0A9D9N0G0</accession>
<name>A0A9D9N0G0_9BACT</name>
<protein>
    <submittedName>
        <fullName evidence="2">Uncharacterized protein</fullName>
    </submittedName>
</protein>
<keyword evidence="1" id="KW-1133">Transmembrane helix</keyword>
<feature type="transmembrane region" description="Helical" evidence="1">
    <location>
        <begin position="49"/>
        <end position="71"/>
    </location>
</feature>
<dbReference type="AlphaFoldDB" id="A0A9D9N0G0"/>
<comment type="caution">
    <text evidence="2">The sequence shown here is derived from an EMBL/GenBank/DDBJ whole genome shotgun (WGS) entry which is preliminary data.</text>
</comment>
<gene>
    <name evidence="2" type="ORF">IAC08_05800</name>
</gene>
<organism evidence="2 3">
    <name type="scientific">Candidatus Cryptobacteroides intestinigallinarum</name>
    <dbReference type="NCBI Taxonomy" id="2840767"/>
    <lineage>
        <taxon>Bacteria</taxon>
        <taxon>Pseudomonadati</taxon>
        <taxon>Bacteroidota</taxon>
        <taxon>Bacteroidia</taxon>
        <taxon>Bacteroidales</taxon>
        <taxon>Candidatus Cryptobacteroides</taxon>
    </lineage>
</organism>
<reference evidence="2" key="2">
    <citation type="journal article" date="2021" name="PeerJ">
        <title>Extensive microbial diversity within the chicken gut microbiome revealed by metagenomics and culture.</title>
        <authorList>
            <person name="Gilroy R."/>
            <person name="Ravi A."/>
            <person name="Getino M."/>
            <person name="Pursley I."/>
            <person name="Horton D.L."/>
            <person name="Alikhan N.F."/>
            <person name="Baker D."/>
            <person name="Gharbi K."/>
            <person name="Hall N."/>
            <person name="Watson M."/>
            <person name="Adriaenssens E.M."/>
            <person name="Foster-Nyarko E."/>
            <person name="Jarju S."/>
            <person name="Secka A."/>
            <person name="Antonio M."/>
            <person name="Oren A."/>
            <person name="Chaudhuri R.R."/>
            <person name="La Ragione R."/>
            <person name="Hildebrand F."/>
            <person name="Pallen M.J."/>
        </authorList>
    </citation>
    <scope>NUCLEOTIDE SEQUENCE</scope>
    <source>
        <strain evidence="2">B1-3475</strain>
    </source>
</reference>
<proteinExistence type="predicted"/>
<keyword evidence="1" id="KW-0812">Transmembrane</keyword>
<evidence type="ECO:0000313" key="3">
    <source>
        <dbReference type="Proteomes" id="UP000823617"/>
    </source>
</evidence>
<evidence type="ECO:0000313" key="2">
    <source>
        <dbReference type="EMBL" id="MBO8455899.1"/>
    </source>
</evidence>
<reference evidence="2" key="1">
    <citation type="submission" date="2020-10" db="EMBL/GenBank/DDBJ databases">
        <authorList>
            <person name="Gilroy R."/>
        </authorList>
    </citation>
    <scope>NUCLEOTIDE SEQUENCE</scope>
    <source>
        <strain evidence="2">B1-3475</strain>
    </source>
</reference>